<evidence type="ECO:0000256" key="7">
    <source>
        <dbReference type="RuleBase" id="RU363032"/>
    </source>
</evidence>
<evidence type="ECO:0000256" key="5">
    <source>
        <dbReference type="ARBA" id="ARBA00022989"/>
    </source>
</evidence>
<keyword evidence="2 7" id="KW-0813">Transport</keyword>
<evidence type="ECO:0000259" key="8">
    <source>
        <dbReference type="PROSITE" id="PS50928"/>
    </source>
</evidence>
<feature type="transmembrane region" description="Helical" evidence="7">
    <location>
        <begin position="134"/>
        <end position="158"/>
    </location>
</feature>
<dbReference type="Gene3D" id="1.10.3720.10">
    <property type="entry name" value="MetI-like"/>
    <property type="match status" value="1"/>
</dbReference>
<protein>
    <submittedName>
        <fullName evidence="9">ABC transporter permease</fullName>
    </submittedName>
</protein>
<evidence type="ECO:0000313" key="9">
    <source>
        <dbReference type="EMBL" id="HEG90872.1"/>
    </source>
</evidence>
<dbReference type="PANTHER" id="PTHR43163">
    <property type="entry name" value="DIPEPTIDE TRANSPORT SYSTEM PERMEASE PROTEIN DPPB-RELATED"/>
    <property type="match status" value="1"/>
</dbReference>
<accession>A0A831TBL8</accession>
<comment type="caution">
    <text evidence="9">The sequence shown here is derived from an EMBL/GenBank/DDBJ whole genome shotgun (WGS) entry which is preliminary data.</text>
</comment>
<name>A0A831TBL8_9BACT</name>
<dbReference type="GO" id="GO:0071916">
    <property type="term" value="F:dipeptide transmembrane transporter activity"/>
    <property type="evidence" value="ECO:0007669"/>
    <property type="project" value="TreeGrafter"/>
</dbReference>
<dbReference type="Pfam" id="PF19300">
    <property type="entry name" value="BPD_transp_1_N"/>
    <property type="match status" value="1"/>
</dbReference>
<feature type="transmembrane region" description="Helical" evidence="7">
    <location>
        <begin position="236"/>
        <end position="262"/>
    </location>
</feature>
<dbReference type="GO" id="GO:0005886">
    <property type="term" value="C:plasma membrane"/>
    <property type="evidence" value="ECO:0007669"/>
    <property type="project" value="UniProtKB-SubCell"/>
</dbReference>
<keyword evidence="4 7" id="KW-0812">Transmembrane</keyword>
<dbReference type="InterPro" id="IPR045621">
    <property type="entry name" value="BPD_transp_1_N"/>
</dbReference>
<keyword evidence="3" id="KW-1003">Cell membrane</keyword>
<dbReference type="AlphaFoldDB" id="A0A831TBL8"/>
<reference evidence="9" key="1">
    <citation type="journal article" date="2020" name="mSystems">
        <title>Genome- and Community-Level Interaction Insights into Carbon Utilization and Element Cycling Functions of Hydrothermarchaeota in Hydrothermal Sediment.</title>
        <authorList>
            <person name="Zhou Z."/>
            <person name="Liu Y."/>
            <person name="Xu W."/>
            <person name="Pan J."/>
            <person name="Luo Z.H."/>
            <person name="Li M."/>
        </authorList>
    </citation>
    <scope>NUCLEOTIDE SEQUENCE [LARGE SCALE GENOMIC DNA]</scope>
    <source>
        <strain evidence="9">SpSt-210</strain>
    </source>
</reference>
<feature type="domain" description="ABC transmembrane type-1" evidence="8">
    <location>
        <begin position="95"/>
        <end position="305"/>
    </location>
</feature>
<proteinExistence type="inferred from homology"/>
<feature type="transmembrane region" description="Helical" evidence="7">
    <location>
        <begin position="12"/>
        <end position="30"/>
    </location>
</feature>
<feature type="transmembrane region" description="Helical" evidence="7">
    <location>
        <begin position="101"/>
        <end position="122"/>
    </location>
</feature>
<sequence>MTQYIVRRLIHSVFIVWGCATLVFFMIRLIPGDPVLQMLGPEYTPEAAEALRHKLGLDQPIYVQYLKWFSSVLRGDLGDSIATGETVVGAIKTGFPKTLSITVLSFLIALAIALPAGIVAALRRNSVIDYLVSILAFAGVSMPGFWFGIILIILFAVQLRWLPAVGYASLTQDGFWPWLSHLLLPSLAVGTGYAAILMRFVRAGLLEVLGMDYVRTARAKGLAEWTVIARHALRNALIPVVTVAGIQLALLLSGTVVIETVFSIRGLGRILVGAIFDKDYPIVQGVILLIAVIFVMANLIVDIIYTFLDPRIRYG</sequence>
<feature type="transmembrane region" description="Helical" evidence="7">
    <location>
        <begin position="282"/>
        <end position="308"/>
    </location>
</feature>
<dbReference type="InterPro" id="IPR000515">
    <property type="entry name" value="MetI-like"/>
</dbReference>
<dbReference type="SUPFAM" id="SSF161098">
    <property type="entry name" value="MetI-like"/>
    <property type="match status" value="1"/>
</dbReference>
<dbReference type="PANTHER" id="PTHR43163:SF6">
    <property type="entry name" value="DIPEPTIDE TRANSPORT SYSTEM PERMEASE PROTEIN DPPB-RELATED"/>
    <property type="match status" value="1"/>
</dbReference>
<dbReference type="Pfam" id="PF00528">
    <property type="entry name" value="BPD_transp_1"/>
    <property type="match status" value="1"/>
</dbReference>
<evidence type="ECO:0000256" key="4">
    <source>
        <dbReference type="ARBA" id="ARBA00022692"/>
    </source>
</evidence>
<evidence type="ECO:0000256" key="3">
    <source>
        <dbReference type="ARBA" id="ARBA00022475"/>
    </source>
</evidence>
<dbReference type="CDD" id="cd06261">
    <property type="entry name" value="TM_PBP2"/>
    <property type="match status" value="1"/>
</dbReference>
<evidence type="ECO:0000256" key="6">
    <source>
        <dbReference type="ARBA" id="ARBA00023136"/>
    </source>
</evidence>
<keyword evidence="6 7" id="KW-0472">Membrane</keyword>
<organism evidence="9">
    <name type="scientific">Thermorudis peleae</name>
    <dbReference type="NCBI Taxonomy" id="1382356"/>
    <lineage>
        <taxon>Bacteria</taxon>
        <taxon>Pseudomonadati</taxon>
        <taxon>Thermomicrobiota</taxon>
        <taxon>Thermomicrobia</taxon>
        <taxon>Thermomicrobia incertae sedis</taxon>
        <taxon>Thermorudis</taxon>
    </lineage>
</organism>
<keyword evidence="5 7" id="KW-1133">Transmembrane helix</keyword>
<evidence type="ECO:0000256" key="1">
    <source>
        <dbReference type="ARBA" id="ARBA00004651"/>
    </source>
</evidence>
<comment type="similarity">
    <text evidence="7">Belongs to the binding-protein-dependent transport system permease family.</text>
</comment>
<comment type="subcellular location">
    <subcellularLocation>
        <location evidence="1 7">Cell membrane</location>
        <topology evidence="1 7">Multi-pass membrane protein</topology>
    </subcellularLocation>
</comment>
<gene>
    <name evidence="9" type="ORF">ENP34_05460</name>
</gene>
<dbReference type="InterPro" id="IPR035906">
    <property type="entry name" value="MetI-like_sf"/>
</dbReference>
<dbReference type="EMBL" id="DSIY01000132">
    <property type="protein sequence ID" value="HEG90872.1"/>
    <property type="molecule type" value="Genomic_DNA"/>
</dbReference>
<evidence type="ECO:0000256" key="2">
    <source>
        <dbReference type="ARBA" id="ARBA00022448"/>
    </source>
</evidence>
<dbReference type="PROSITE" id="PS50928">
    <property type="entry name" value="ABC_TM1"/>
    <property type="match status" value="1"/>
</dbReference>
<feature type="transmembrane region" description="Helical" evidence="7">
    <location>
        <begin position="178"/>
        <end position="201"/>
    </location>
</feature>